<organism evidence="2 3">
    <name type="scientific">Caerostris extrusa</name>
    <name type="common">Bark spider</name>
    <name type="synonym">Caerostris bankana</name>
    <dbReference type="NCBI Taxonomy" id="172846"/>
    <lineage>
        <taxon>Eukaryota</taxon>
        <taxon>Metazoa</taxon>
        <taxon>Ecdysozoa</taxon>
        <taxon>Arthropoda</taxon>
        <taxon>Chelicerata</taxon>
        <taxon>Arachnida</taxon>
        <taxon>Araneae</taxon>
        <taxon>Araneomorphae</taxon>
        <taxon>Entelegynae</taxon>
        <taxon>Araneoidea</taxon>
        <taxon>Araneidae</taxon>
        <taxon>Caerostris</taxon>
    </lineage>
</organism>
<reference evidence="2 3" key="1">
    <citation type="submission" date="2021-06" db="EMBL/GenBank/DDBJ databases">
        <title>Caerostris extrusa draft genome.</title>
        <authorList>
            <person name="Kono N."/>
            <person name="Arakawa K."/>
        </authorList>
    </citation>
    <scope>NUCLEOTIDE SEQUENCE [LARGE SCALE GENOMIC DNA]</scope>
</reference>
<keyword evidence="3" id="KW-1185">Reference proteome</keyword>
<protein>
    <submittedName>
        <fullName evidence="2">Uncharacterized protein</fullName>
    </submittedName>
</protein>
<name>A0AAV4TZC9_CAEEX</name>
<sequence length="114" mass="13284">MERQLPKIICLVLRNMDYSGVEGCPPNLRTAGTRYEFLCGKNRELPSFYRNKTISWPTSRSQYHPTTNRNHEAENEASPQMATSSWHVKRIRSPAIMMRYGCEGRRRLLPITVK</sequence>
<evidence type="ECO:0000313" key="3">
    <source>
        <dbReference type="Proteomes" id="UP001054945"/>
    </source>
</evidence>
<feature type="compositionally biased region" description="Polar residues" evidence="1">
    <location>
        <begin position="59"/>
        <end position="68"/>
    </location>
</feature>
<proteinExistence type="predicted"/>
<feature type="region of interest" description="Disordered" evidence="1">
    <location>
        <begin position="59"/>
        <end position="84"/>
    </location>
</feature>
<gene>
    <name evidence="2" type="ORF">CEXT_209321</name>
</gene>
<dbReference type="Proteomes" id="UP001054945">
    <property type="component" value="Unassembled WGS sequence"/>
</dbReference>
<accession>A0AAV4TZC9</accession>
<comment type="caution">
    <text evidence="2">The sequence shown here is derived from an EMBL/GenBank/DDBJ whole genome shotgun (WGS) entry which is preliminary data.</text>
</comment>
<evidence type="ECO:0000256" key="1">
    <source>
        <dbReference type="SAM" id="MobiDB-lite"/>
    </source>
</evidence>
<dbReference type="AlphaFoldDB" id="A0AAV4TZC9"/>
<dbReference type="EMBL" id="BPLR01012038">
    <property type="protein sequence ID" value="GIY50874.1"/>
    <property type="molecule type" value="Genomic_DNA"/>
</dbReference>
<evidence type="ECO:0000313" key="2">
    <source>
        <dbReference type="EMBL" id="GIY50874.1"/>
    </source>
</evidence>